<proteinExistence type="predicted"/>
<dbReference type="Proteomes" id="UP000558488">
    <property type="component" value="Unassembled WGS sequence"/>
</dbReference>
<evidence type="ECO:0008006" key="5">
    <source>
        <dbReference type="Google" id="ProtNLM"/>
    </source>
</evidence>
<sequence>MADAARPSRAGAAAFWSRDFSDEEQSVVYVPGISTEGNIRSRHKSMSPKANVKVKTSKVTAASISMESLKGAGDFVSEQNFCKGGMKSASLKDLCLEDKRRIANLIKELARVSEEKEVTEERLKAEQESFEKKIRQLEEQNELIIKEREDILFETLQLQYRECQDLLSLYQKYLSEQQEKLAVSLSGLDTARMQEQQVLNRKSTLPSSSVELDGSYLSVAKPQIYHHTKQRPKDQDSASEPSVEFRNNSLKPSALHYPKEAPDMMPSETRTCDYGSPGKKLTEVVPTEKVPPEALKMKECQHLMPTSSRLCCADRLSENADHVPVSHPTDMAPQYSKTHPESCHYCGRSWASLMHGQEVLQPSEIDFKKQLSEDRRQQLMLQKMELEIEKERLQHLLAKQETKLLLKQQQLHQSRLDYNCLLKSACDGWLLGTSSSIKKQQESSSSVETRREKKTVGFQSPMEQDALWTCQKTDTYQPQRGTVTGVRKDASTSPMTIERQKDLLSSTTSSFQPESSRYETSLLDLVQSLSPKSASKPQPHPCREARAWNHSTCQLSSLKSTRKKMGAGRTPDDLQENQILEDIFFI</sequence>
<evidence type="ECO:0000313" key="4">
    <source>
        <dbReference type="Proteomes" id="UP000558488"/>
    </source>
</evidence>
<feature type="region of interest" description="Disordered" evidence="2">
    <location>
        <begin position="226"/>
        <end position="280"/>
    </location>
</feature>
<protein>
    <recommendedName>
        <fullName evidence="5">KIAA1328</fullName>
    </recommendedName>
</protein>
<dbReference type="Pfam" id="PF15369">
    <property type="entry name" value="KIAA1328"/>
    <property type="match status" value="1"/>
</dbReference>
<evidence type="ECO:0000313" key="3">
    <source>
        <dbReference type="EMBL" id="KAF6358381.1"/>
    </source>
</evidence>
<keyword evidence="4" id="KW-1185">Reference proteome</keyword>
<dbReference type="InterPro" id="IPR032736">
    <property type="entry name" value="Hinderin"/>
</dbReference>
<organism evidence="3 4">
    <name type="scientific">Pipistrellus kuhlii</name>
    <name type="common">Kuhl's pipistrelle</name>
    <dbReference type="NCBI Taxonomy" id="59472"/>
    <lineage>
        <taxon>Eukaryota</taxon>
        <taxon>Metazoa</taxon>
        <taxon>Chordata</taxon>
        <taxon>Craniata</taxon>
        <taxon>Vertebrata</taxon>
        <taxon>Euteleostomi</taxon>
        <taxon>Mammalia</taxon>
        <taxon>Eutheria</taxon>
        <taxon>Laurasiatheria</taxon>
        <taxon>Chiroptera</taxon>
        <taxon>Yangochiroptera</taxon>
        <taxon>Vespertilionidae</taxon>
        <taxon>Pipistrellus</taxon>
    </lineage>
</organism>
<dbReference type="AlphaFoldDB" id="A0A7J7Y8T4"/>
<dbReference type="EMBL" id="JACAGB010000006">
    <property type="protein sequence ID" value="KAF6358381.1"/>
    <property type="molecule type" value="Genomic_DNA"/>
</dbReference>
<keyword evidence="1" id="KW-0175">Coiled coil</keyword>
<feature type="coiled-coil region" evidence="1">
    <location>
        <begin position="95"/>
        <end position="154"/>
    </location>
</feature>
<comment type="caution">
    <text evidence="3">The sequence shown here is derived from an EMBL/GenBank/DDBJ whole genome shotgun (WGS) entry which is preliminary data.</text>
</comment>
<reference evidence="3 4" key="1">
    <citation type="journal article" date="2020" name="Nature">
        <title>Six reference-quality genomes reveal evolution of bat adaptations.</title>
        <authorList>
            <person name="Jebb D."/>
            <person name="Huang Z."/>
            <person name="Pippel M."/>
            <person name="Hughes G.M."/>
            <person name="Lavrichenko K."/>
            <person name="Devanna P."/>
            <person name="Winkler S."/>
            <person name="Jermiin L.S."/>
            <person name="Skirmuntt E.C."/>
            <person name="Katzourakis A."/>
            <person name="Burkitt-Gray L."/>
            <person name="Ray D.A."/>
            <person name="Sullivan K.A.M."/>
            <person name="Roscito J.G."/>
            <person name="Kirilenko B.M."/>
            <person name="Davalos L.M."/>
            <person name="Corthals A.P."/>
            <person name="Power M.L."/>
            <person name="Jones G."/>
            <person name="Ransome R.D."/>
            <person name="Dechmann D.K.N."/>
            <person name="Locatelli A.G."/>
            <person name="Puechmaille S.J."/>
            <person name="Fedrigo O."/>
            <person name="Jarvis E.D."/>
            <person name="Hiller M."/>
            <person name="Vernes S.C."/>
            <person name="Myers E.W."/>
            <person name="Teeling E.C."/>
        </authorList>
    </citation>
    <scope>NUCLEOTIDE SEQUENCE [LARGE SCALE GENOMIC DNA]</scope>
    <source>
        <strain evidence="3">MPipKuh1</strain>
        <tissue evidence="3">Flight muscle</tissue>
    </source>
</reference>
<evidence type="ECO:0000256" key="2">
    <source>
        <dbReference type="SAM" id="MobiDB-lite"/>
    </source>
</evidence>
<gene>
    <name evidence="3" type="ORF">mPipKuh1_007156</name>
</gene>
<evidence type="ECO:0000256" key="1">
    <source>
        <dbReference type="SAM" id="Coils"/>
    </source>
</evidence>
<feature type="region of interest" description="Disordered" evidence="2">
    <location>
        <begin position="440"/>
        <end position="459"/>
    </location>
</feature>
<dbReference type="PANTHER" id="PTHR28375:SF1">
    <property type="entry name" value="PROTEIN HINDERIN"/>
    <property type="match status" value="1"/>
</dbReference>
<name>A0A7J7Y8T4_PIPKU</name>
<accession>A0A7J7Y8T4</accession>
<feature type="coiled-coil region" evidence="1">
    <location>
        <begin position="369"/>
        <end position="403"/>
    </location>
</feature>
<dbReference type="PANTHER" id="PTHR28375">
    <property type="entry name" value="PROTEIN HINDERIN"/>
    <property type="match status" value="1"/>
</dbReference>